<evidence type="ECO:0000256" key="14">
    <source>
        <dbReference type="SAM" id="Coils"/>
    </source>
</evidence>
<evidence type="ECO:0000256" key="12">
    <source>
        <dbReference type="ARBA" id="ARBA00023221"/>
    </source>
</evidence>
<comment type="subcellular location">
    <subcellularLocation>
        <location evidence="1">Secreted</location>
    </subcellularLocation>
</comment>
<keyword evidence="8" id="KW-0345">HDL</keyword>
<dbReference type="PANTHER" id="PTHR18976">
    <property type="entry name" value="APOLIPOPROTEIN"/>
    <property type="match status" value="1"/>
</dbReference>
<reference evidence="15 16" key="1">
    <citation type="submission" date="2020-02" db="EMBL/GenBank/DDBJ databases">
        <title>A chromosome-scale genome assembly of the black bullhead catfish (Ameiurus melas).</title>
        <authorList>
            <person name="Wen M."/>
            <person name="Zham M."/>
            <person name="Cabau C."/>
            <person name="Klopp C."/>
            <person name="Donnadieu C."/>
            <person name="Roques C."/>
            <person name="Bouchez O."/>
            <person name="Lampietro C."/>
            <person name="Jouanno E."/>
            <person name="Herpin A."/>
            <person name="Louis A."/>
            <person name="Berthelot C."/>
            <person name="Parey E."/>
            <person name="Roest-Crollius H."/>
            <person name="Braasch I."/>
            <person name="Postlethwait J."/>
            <person name="Robinson-Rechavi M."/>
            <person name="Echchiki A."/>
            <person name="Begum T."/>
            <person name="Montfort J."/>
            <person name="Schartl M."/>
            <person name="Bobe J."/>
            <person name="Guiguen Y."/>
        </authorList>
    </citation>
    <scope>NUCLEOTIDE SEQUENCE [LARGE SCALE GENOMIC DNA]</scope>
    <source>
        <strain evidence="15">M_S1</strain>
        <tissue evidence="15">Blood</tissue>
    </source>
</reference>
<keyword evidence="10" id="KW-0443">Lipid metabolism</keyword>
<keyword evidence="9" id="KW-0445">Lipid transport</keyword>
<dbReference type="GO" id="GO:0034362">
    <property type="term" value="C:low-density lipoprotein particle"/>
    <property type="evidence" value="ECO:0007669"/>
    <property type="project" value="TreeGrafter"/>
</dbReference>
<dbReference type="GO" id="GO:0055090">
    <property type="term" value="P:acylglycerol homeostasis"/>
    <property type="evidence" value="ECO:0007669"/>
    <property type="project" value="TreeGrafter"/>
</dbReference>
<evidence type="ECO:0000256" key="11">
    <source>
        <dbReference type="ARBA" id="ARBA00023166"/>
    </source>
</evidence>
<evidence type="ECO:0000313" key="16">
    <source>
        <dbReference type="Proteomes" id="UP000593565"/>
    </source>
</evidence>
<dbReference type="PANTHER" id="PTHR18976:SF11">
    <property type="entry name" value="APOLIPOPROTEIN A-I"/>
    <property type="match status" value="1"/>
</dbReference>
<dbReference type="GO" id="GO:0005543">
    <property type="term" value="F:phospholipid binding"/>
    <property type="evidence" value="ECO:0007669"/>
    <property type="project" value="TreeGrafter"/>
</dbReference>
<keyword evidence="14" id="KW-0175">Coiled coil</keyword>
<evidence type="ECO:0000256" key="10">
    <source>
        <dbReference type="ARBA" id="ARBA00023098"/>
    </source>
</evidence>
<evidence type="ECO:0000256" key="5">
    <source>
        <dbReference type="ARBA" id="ARBA00022548"/>
    </source>
</evidence>
<keyword evidence="4" id="KW-0964">Secreted</keyword>
<dbReference type="AlphaFoldDB" id="A0A7J6A1E7"/>
<comment type="function">
    <text evidence="13">Participates in the reverse transport of cholesterol from tissues to the liver for excretion by promoting cholesterol efflux from tissues and by acting as a cofactor for the lecithin cholesterol acyltransferase (LCAT).</text>
</comment>
<accession>A0A7J6A1E7</accession>
<gene>
    <name evidence="15" type="ORF">AMELA_G00218120</name>
</gene>
<feature type="coiled-coil region" evidence="14">
    <location>
        <begin position="145"/>
        <end position="179"/>
    </location>
</feature>
<dbReference type="Pfam" id="PF01442">
    <property type="entry name" value="Apolipoprotein"/>
    <property type="match status" value="1"/>
</dbReference>
<evidence type="ECO:0000256" key="2">
    <source>
        <dbReference type="ARBA" id="ARBA00008788"/>
    </source>
</evidence>
<evidence type="ECO:0000256" key="6">
    <source>
        <dbReference type="ARBA" id="ARBA00022729"/>
    </source>
</evidence>
<dbReference type="InterPro" id="IPR050163">
    <property type="entry name" value="Apolipoprotein_A1/A4/E"/>
</dbReference>
<keyword evidence="6" id="KW-0732">Signal</keyword>
<dbReference type="GO" id="GO:0120020">
    <property type="term" value="F:cholesterol transfer activity"/>
    <property type="evidence" value="ECO:0007669"/>
    <property type="project" value="TreeGrafter"/>
</dbReference>
<name>A0A7J6A1E7_AMEME</name>
<evidence type="ECO:0000256" key="9">
    <source>
        <dbReference type="ARBA" id="ARBA00023055"/>
    </source>
</evidence>
<keyword evidence="12" id="KW-0753">Steroid metabolism</keyword>
<evidence type="ECO:0000313" key="15">
    <source>
        <dbReference type="EMBL" id="KAF4076705.1"/>
    </source>
</evidence>
<evidence type="ECO:0000256" key="3">
    <source>
        <dbReference type="ARBA" id="ARBA00022448"/>
    </source>
</evidence>
<comment type="caution">
    <text evidence="15">The sequence shown here is derived from an EMBL/GenBank/DDBJ whole genome shotgun (WGS) entry which is preliminary data.</text>
</comment>
<dbReference type="GO" id="GO:0042157">
    <property type="term" value="P:lipoprotein metabolic process"/>
    <property type="evidence" value="ECO:0007669"/>
    <property type="project" value="InterPro"/>
</dbReference>
<dbReference type="GO" id="GO:0060228">
    <property type="term" value="F:phosphatidylcholine-sterol O-acyltransferase activator activity"/>
    <property type="evidence" value="ECO:0007669"/>
    <property type="project" value="TreeGrafter"/>
</dbReference>
<evidence type="ECO:0008006" key="17">
    <source>
        <dbReference type="Google" id="ProtNLM"/>
    </source>
</evidence>
<evidence type="ECO:0000256" key="13">
    <source>
        <dbReference type="ARBA" id="ARBA00037506"/>
    </source>
</evidence>
<keyword evidence="5" id="KW-0153">Cholesterol metabolism</keyword>
<organism evidence="15 16">
    <name type="scientific">Ameiurus melas</name>
    <name type="common">Black bullhead</name>
    <name type="synonym">Silurus melas</name>
    <dbReference type="NCBI Taxonomy" id="219545"/>
    <lineage>
        <taxon>Eukaryota</taxon>
        <taxon>Metazoa</taxon>
        <taxon>Chordata</taxon>
        <taxon>Craniata</taxon>
        <taxon>Vertebrata</taxon>
        <taxon>Euteleostomi</taxon>
        <taxon>Actinopterygii</taxon>
        <taxon>Neopterygii</taxon>
        <taxon>Teleostei</taxon>
        <taxon>Ostariophysi</taxon>
        <taxon>Siluriformes</taxon>
        <taxon>Ictaluridae</taxon>
        <taxon>Ameiurus</taxon>
    </lineage>
</organism>
<keyword evidence="3" id="KW-0813">Transport</keyword>
<keyword evidence="11" id="KW-1207">Sterol metabolism</keyword>
<dbReference type="GO" id="GO:0008203">
    <property type="term" value="P:cholesterol metabolic process"/>
    <property type="evidence" value="ECO:0007669"/>
    <property type="project" value="UniProtKB-KW"/>
</dbReference>
<dbReference type="InterPro" id="IPR000074">
    <property type="entry name" value="ApoA_E"/>
</dbReference>
<dbReference type="Gene3D" id="1.20.120.20">
    <property type="entry name" value="Apolipoprotein"/>
    <property type="match status" value="2"/>
</dbReference>
<dbReference type="GO" id="GO:0034361">
    <property type="term" value="C:very-low-density lipoprotein particle"/>
    <property type="evidence" value="ECO:0007669"/>
    <property type="project" value="TreeGrafter"/>
</dbReference>
<evidence type="ECO:0000256" key="1">
    <source>
        <dbReference type="ARBA" id="ARBA00004613"/>
    </source>
</evidence>
<evidence type="ECO:0000256" key="4">
    <source>
        <dbReference type="ARBA" id="ARBA00022525"/>
    </source>
</evidence>
<evidence type="ECO:0000256" key="8">
    <source>
        <dbReference type="ARBA" id="ARBA00022850"/>
    </source>
</evidence>
<proteinExistence type="inferred from homology"/>
<dbReference type="GO" id="GO:0042627">
    <property type="term" value="C:chylomicron"/>
    <property type="evidence" value="ECO:0007669"/>
    <property type="project" value="TreeGrafter"/>
</dbReference>
<comment type="similarity">
    <text evidence="2">Belongs to the apolipoprotein A1/A4/E family.</text>
</comment>
<dbReference type="GO" id="GO:1903561">
    <property type="term" value="C:extracellular vesicle"/>
    <property type="evidence" value="ECO:0007669"/>
    <property type="project" value="TreeGrafter"/>
</dbReference>
<dbReference type="GO" id="GO:0033700">
    <property type="term" value="P:phospholipid efflux"/>
    <property type="evidence" value="ECO:0007669"/>
    <property type="project" value="TreeGrafter"/>
</dbReference>
<keyword evidence="16" id="KW-1185">Reference proteome</keyword>
<protein>
    <recommendedName>
        <fullName evidence="17">Apolipoprotein A-I</fullName>
    </recommendedName>
</protein>
<dbReference type="Proteomes" id="UP000593565">
    <property type="component" value="Unassembled WGS sequence"/>
</dbReference>
<dbReference type="GO" id="GO:0033344">
    <property type="term" value="P:cholesterol efflux"/>
    <property type="evidence" value="ECO:0007669"/>
    <property type="project" value="TreeGrafter"/>
</dbReference>
<dbReference type="EMBL" id="JAAGNN010000019">
    <property type="protein sequence ID" value="KAF4076705.1"/>
    <property type="molecule type" value="Genomic_DNA"/>
</dbReference>
<dbReference type="GO" id="GO:0034364">
    <property type="term" value="C:high-density lipoprotein particle"/>
    <property type="evidence" value="ECO:0007669"/>
    <property type="project" value="UniProtKB-KW"/>
</dbReference>
<keyword evidence="7" id="KW-0677">Repeat</keyword>
<dbReference type="SUPFAM" id="SSF58113">
    <property type="entry name" value="Apolipoprotein A-I"/>
    <property type="match status" value="1"/>
</dbReference>
<sequence length="309" mass="35346">MSSQHFLASIDCLHSEGGHCTQLLQWIILRGGRVEFLSPFQTSIFNRSTMKFVALVLAVLLAAGCQARFLQADAPSQYEQIRASVVTYLGQVKDTAQKAIAHLDDAEFKDYKARLTQGLDNIETVLKSASESLAPVREGLGPQIVDALSGVRERVSHDLEELRKELEPKREELRQVVKKHLDEYREKLEPVLKEYSEKNRKQVEEFKAKFEPVIKELQEKIQVNVEETKSKLTPIVETIRNKLTKGLEELKTTFGPHAQEYREQIEGVFAELRHKYESGELQEKLKNLADELRPQLQGIYNTIEKSFKA</sequence>
<evidence type="ECO:0000256" key="7">
    <source>
        <dbReference type="ARBA" id="ARBA00022737"/>
    </source>
</evidence>